<keyword evidence="2" id="KW-1185">Reference proteome</keyword>
<dbReference type="EMBL" id="CAJGYM010000113">
    <property type="protein sequence ID" value="CAD6198033.1"/>
    <property type="molecule type" value="Genomic_DNA"/>
</dbReference>
<evidence type="ECO:0000313" key="2">
    <source>
        <dbReference type="Proteomes" id="UP000835052"/>
    </source>
</evidence>
<organism evidence="1 2">
    <name type="scientific">Caenorhabditis auriculariae</name>
    <dbReference type="NCBI Taxonomy" id="2777116"/>
    <lineage>
        <taxon>Eukaryota</taxon>
        <taxon>Metazoa</taxon>
        <taxon>Ecdysozoa</taxon>
        <taxon>Nematoda</taxon>
        <taxon>Chromadorea</taxon>
        <taxon>Rhabditida</taxon>
        <taxon>Rhabditina</taxon>
        <taxon>Rhabditomorpha</taxon>
        <taxon>Rhabditoidea</taxon>
        <taxon>Rhabditidae</taxon>
        <taxon>Peloderinae</taxon>
        <taxon>Caenorhabditis</taxon>
    </lineage>
</organism>
<gene>
    <name evidence="1" type="ORF">CAUJ_LOCUS13940</name>
</gene>
<dbReference type="AlphaFoldDB" id="A0A8S1HUX1"/>
<evidence type="ECO:0000313" key="1">
    <source>
        <dbReference type="EMBL" id="CAD6198033.1"/>
    </source>
</evidence>
<protein>
    <submittedName>
        <fullName evidence="1">Uncharacterized protein</fullName>
    </submittedName>
</protein>
<reference evidence="1" key="1">
    <citation type="submission" date="2020-10" db="EMBL/GenBank/DDBJ databases">
        <authorList>
            <person name="Kikuchi T."/>
        </authorList>
    </citation>
    <scope>NUCLEOTIDE SEQUENCE</scope>
    <source>
        <strain evidence="1">NKZ352</strain>
    </source>
</reference>
<name>A0A8S1HUX1_9PELO</name>
<comment type="caution">
    <text evidence="1">The sequence shown here is derived from an EMBL/GenBank/DDBJ whole genome shotgun (WGS) entry which is preliminary data.</text>
</comment>
<sequence length="118" mass="13425">MHKTTTHYTTPPIASRRLRARPYARWKNFDELFLGCLWGLSSHKVSILNLLSSGDHALVRQISQSFQGEEPSYFGNSSFVGNLDDKGRATYRLVSGNSVEYFCVTPAFFDTLFLHFIS</sequence>
<dbReference type="Proteomes" id="UP000835052">
    <property type="component" value="Unassembled WGS sequence"/>
</dbReference>
<accession>A0A8S1HUX1</accession>
<proteinExistence type="predicted"/>